<sequence>MKFILAKFIEDRSISKVFLVSLLATSFFLISIIGIFWVQQARQKFEQESKQIQDDFYRIQEKTLQQETQTLINYIENEREQTRNALKKDISGRVFEAHSIATNIYNSCKNTYSEEQIKKLIIDALRTVRFNNGNGFFFINSLSGIVQMDSENPKWEGQDKLSLKDVFGIPIIRKEIEIANTKGEGYTNYSWQSEEGQKIDPKISFVKIFKPFNWYIGCTQYVDNYRLNIQNEILDKITSMRFDENFTIAVFRFDGTCLAHTRKELTGRNLWNKKDKKGKKVVQELITRGTDKDGGFVTYLDPYQIGPDEAITKLMFAKSYKDWQWVIGSGIHMGALTHSIQLKREELKTAVTGYFIKVGLTFLLAIIIIFTFTSFIVKISKSGLDILTQFYKSAATDSHVIDISKLHFKEFKIIGEHANEMISKRKSIEHQLNIETAYFEQLFENSPEAIVITDNKSKGLKINKQFTSLFGYTKEDLKGIVIDTLLADETKQDEAYNLNYLTSKGQLVEIETVRKCKDGSLIDVSIMGNPIEVNGKQIAIFGIYRDITDRKEYEKHLREAKNKAEESDKLKSAFLANMSHEIRTPMNHILGFTEIITCQEVNDSERQEYGALIKQSGINLLQLINNIIDLSKIECKQIKLFPFEISVNTVLSELYEKYYLYKNNNQKSHLILKIQKSLNDEDSIIYTDPNRLEQLLSNLIENAIKFTNDGFIEFGYYLKDENKIEFFVSDTGIGIPKQSLENVFQSFRQMDGSDTRQYSGTGLGLTISSRLAEILGGSIRVESEEQKGTCFYVNLPYNRDTSKIEIAENIEKITYDWKGKSILIVDDERNNFSYFKASLAKTNAELLWAKNGSEAVEICQSIAIDLVLMDIQMPIMNGYDATREIKAFNSQIPIIGQTAFFQKEYKQKVIASGCDDYLSKPIKMSKLLDSIEKLLVKN</sequence>
<feature type="domain" description="PAC" evidence="19">
    <location>
        <begin position="506"/>
        <end position="559"/>
    </location>
</feature>
<dbReference type="InterPro" id="IPR004010">
    <property type="entry name" value="Double_Cache_2"/>
</dbReference>
<keyword evidence="6" id="KW-0808">Transferase</keyword>
<dbReference type="Gene3D" id="3.40.50.2300">
    <property type="match status" value="1"/>
</dbReference>
<dbReference type="OrthoDB" id="9796457at2"/>
<dbReference type="Pfam" id="PF00512">
    <property type="entry name" value="HisKA"/>
    <property type="match status" value="1"/>
</dbReference>
<gene>
    <name evidence="20" type="ORF">BZG02_15140</name>
</gene>
<evidence type="ECO:0000259" key="17">
    <source>
        <dbReference type="PROSITE" id="PS50110"/>
    </source>
</evidence>
<dbReference type="InterPro" id="IPR011006">
    <property type="entry name" value="CheY-like_superfamily"/>
</dbReference>
<dbReference type="GO" id="GO:0005524">
    <property type="term" value="F:ATP binding"/>
    <property type="evidence" value="ECO:0007669"/>
    <property type="project" value="UniProtKB-KW"/>
</dbReference>
<dbReference type="RefSeq" id="WP_101262289.1">
    <property type="nucleotide sequence ID" value="NZ_MVDD01000012.1"/>
</dbReference>
<evidence type="ECO:0000256" key="4">
    <source>
        <dbReference type="ARBA" id="ARBA00022475"/>
    </source>
</evidence>
<feature type="domain" description="Response regulatory" evidence="17">
    <location>
        <begin position="821"/>
        <end position="935"/>
    </location>
</feature>
<keyword evidence="13 15" id="KW-0472">Membrane</keyword>
<dbReference type="PROSITE" id="PS50112">
    <property type="entry name" value="PAS"/>
    <property type="match status" value="1"/>
</dbReference>
<dbReference type="InterPro" id="IPR033480">
    <property type="entry name" value="sCache_2"/>
</dbReference>
<evidence type="ECO:0000256" key="15">
    <source>
        <dbReference type="SAM" id="Phobius"/>
    </source>
</evidence>
<evidence type="ECO:0000256" key="12">
    <source>
        <dbReference type="ARBA" id="ARBA00023012"/>
    </source>
</evidence>
<dbReference type="AlphaFoldDB" id="A0A2N3HUP7"/>
<dbReference type="GO" id="GO:0005886">
    <property type="term" value="C:plasma membrane"/>
    <property type="evidence" value="ECO:0007669"/>
    <property type="project" value="UniProtKB-SubCell"/>
</dbReference>
<dbReference type="NCBIfam" id="TIGR00229">
    <property type="entry name" value="sensory_box"/>
    <property type="match status" value="1"/>
</dbReference>
<dbReference type="InterPro" id="IPR036097">
    <property type="entry name" value="HisK_dim/P_sf"/>
</dbReference>
<dbReference type="SMART" id="SM00091">
    <property type="entry name" value="PAS"/>
    <property type="match status" value="1"/>
</dbReference>
<dbReference type="PROSITE" id="PS50110">
    <property type="entry name" value="RESPONSE_REGULATORY"/>
    <property type="match status" value="1"/>
</dbReference>
<evidence type="ECO:0000313" key="20">
    <source>
        <dbReference type="EMBL" id="PKQ61751.1"/>
    </source>
</evidence>
<feature type="transmembrane region" description="Helical" evidence="15">
    <location>
        <begin position="323"/>
        <end position="342"/>
    </location>
</feature>
<dbReference type="SUPFAM" id="SSF52172">
    <property type="entry name" value="CheY-like"/>
    <property type="match status" value="1"/>
</dbReference>
<comment type="caution">
    <text evidence="20">The sequence shown here is derived from an EMBL/GenBank/DDBJ whole genome shotgun (WGS) entry which is preliminary data.</text>
</comment>
<keyword evidence="5 14" id="KW-0597">Phosphoprotein</keyword>
<dbReference type="InterPro" id="IPR003661">
    <property type="entry name" value="HisK_dim/P_dom"/>
</dbReference>
<feature type="transmembrane region" description="Helical" evidence="15">
    <location>
        <begin position="354"/>
        <end position="377"/>
    </location>
</feature>
<dbReference type="SUPFAM" id="SSF55874">
    <property type="entry name" value="ATPase domain of HSP90 chaperone/DNA topoisomerase II/histidine kinase"/>
    <property type="match status" value="1"/>
</dbReference>
<dbReference type="SMART" id="SM00388">
    <property type="entry name" value="HisKA"/>
    <property type="match status" value="1"/>
</dbReference>
<dbReference type="InterPro" id="IPR005467">
    <property type="entry name" value="His_kinase_dom"/>
</dbReference>
<dbReference type="Gene3D" id="1.10.287.130">
    <property type="match status" value="1"/>
</dbReference>
<evidence type="ECO:0000256" key="11">
    <source>
        <dbReference type="ARBA" id="ARBA00022989"/>
    </source>
</evidence>
<keyword evidence="7 15" id="KW-0812">Transmembrane</keyword>
<dbReference type="CDD" id="cd16922">
    <property type="entry name" value="HATPase_EvgS-ArcB-TorS-like"/>
    <property type="match status" value="1"/>
</dbReference>
<dbReference type="EMBL" id="MVDD01000012">
    <property type="protein sequence ID" value="PKQ61751.1"/>
    <property type="molecule type" value="Genomic_DNA"/>
</dbReference>
<evidence type="ECO:0000256" key="13">
    <source>
        <dbReference type="ARBA" id="ARBA00023136"/>
    </source>
</evidence>
<evidence type="ECO:0000256" key="6">
    <source>
        <dbReference type="ARBA" id="ARBA00022679"/>
    </source>
</evidence>
<evidence type="ECO:0000256" key="8">
    <source>
        <dbReference type="ARBA" id="ARBA00022741"/>
    </source>
</evidence>
<dbReference type="PANTHER" id="PTHR45339">
    <property type="entry name" value="HYBRID SIGNAL TRANSDUCTION HISTIDINE KINASE J"/>
    <property type="match status" value="1"/>
</dbReference>
<evidence type="ECO:0000256" key="14">
    <source>
        <dbReference type="PROSITE-ProRule" id="PRU00169"/>
    </source>
</evidence>
<dbReference type="SMART" id="SM01049">
    <property type="entry name" value="Cache_2"/>
    <property type="match status" value="2"/>
</dbReference>
<keyword evidence="12" id="KW-0902">Two-component regulatory system</keyword>
<dbReference type="SUPFAM" id="SSF47384">
    <property type="entry name" value="Homodimeric domain of signal transducing histidine kinase"/>
    <property type="match status" value="1"/>
</dbReference>
<dbReference type="PRINTS" id="PR00344">
    <property type="entry name" value="BCTRLSENSOR"/>
</dbReference>
<keyword evidence="9" id="KW-0418">Kinase</keyword>
<reference evidence="20 21" key="1">
    <citation type="journal article" date="2017" name="Front. Microbiol.">
        <title>Labilibaculum manganireducens gen. nov., sp. nov. and Labilibaculum filiforme sp. nov., Novel Bacteroidetes Isolated from Subsurface Sediments of the Baltic Sea.</title>
        <authorList>
            <person name="Vandieken V."/>
            <person name="Marshall I.P."/>
            <person name="Niemann H."/>
            <person name="Engelen B."/>
            <person name="Cypionka H."/>
        </authorList>
    </citation>
    <scope>NUCLEOTIDE SEQUENCE [LARGE SCALE GENOMIC DNA]</scope>
    <source>
        <strain evidence="20 21">59.16B</strain>
    </source>
</reference>
<proteinExistence type="predicted"/>
<dbReference type="FunFam" id="3.30.565.10:FF:000023">
    <property type="entry name" value="PAS domain-containing sensor histidine kinase"/>
    <property type="match status" value="1"/>
</dbReference>
<evidence type="ECO:0000256" key="2">
    <source>
        <dbReference type="ARBA" id="ARBA00004651"/>
    </source>
</evidence>
<protein>
    <recommendedName>
        <fullName evidence="3">histidine kinase</fullName>
        <ecNumber evidence="3">2.7.13.3</ecNumber>
    </recommendedName>
</protein>
<organism evidence="20 21">
    <name type="scientific">Labilibaculum filiforme</name>
    <dbReference type="NCBI Taxonomy" id="1940526"/>
    <lineage>
        <taxon>Bacteria</taxon>
        <taxon>Pseudomonadati</taxon>
        <taxon>Bacteroidota</taxon>
        <taxon>Bacteroidia</taxon>
        <taxon>Marinilabiliales</taxon>
        <taxon>Marinifilaceae</taxon>
        <taxon>Labilibaculum</taxon>
    </lineage>
</organism>
<comment type="subcellular location">
    <subcellularLocation>
        <location evidence="2">Cell membrane</location>
        <topology evidence="2">Multi-pass membrane protein</topology>
    </subcellularLocation>
</comment>
<accession>A0A2N3HUP7</accession>
<dbReference type="InterPro" id="IPR000014">
    <property type="entry name" value="PAS"/>
</dbReference>
<evidence type="ECO:0000256" key="3">
    <source>
        <dbReference type="ARBA" id="ARBA00012438"/>
    </source>
</evidence>
<keyword evidence="8" id="KW-0547">Nucleotide-binding</keyword>
<dbReference type="InterPro" id="IPR003594">
    <property type="entry name" value="HATPase_dom"/>
</dbReference>
<keyword evidence="10" id="KW-0067">ATP-binding</keyword>
<dbReference type="EC" id="2.7.13.3" evidence="3"/>
<evidence type="ECO:0000313" key="21">
    <source>
        <dbReference type="Proteomes" id="UP000233535"/>
    </source>
</evidence>
<evidence type="ECO:0000256" key="7">
    <source>
        <dbReference type="ARBA" id="ARBA00022692"/>
    </source>
</evidence>
<dbReference type="SUPFAM" id="SSF55785">
    <property type="entry name" value="PYP-like sensor domain (PAS domain)"/>
    <property type="match status" value="1"/>
</dbReference>
<dbReference type="InterPro" id="IPR001789">
    <property type="entry name" value="Sig_transdc_resp-reg_receiver"/>
</dbReference>
<dbReference type="SMART" id="SM00387">
    <property type="entry name" value="HATPase_c"/>
    <property type="match status" value="1"/>
</dbReference>
<dbReference type="InterPro" id="IPR035965">
    <property type="entry name" value="PAS-like_dom_sf"/>
</dbReference>
<feature type="transmembrane region" description="Helical" evidence="15">
    <location>
        <begin position="17"/>
        <end position="38"/>
    </location>
</feature>
<evidence type="ECO:0000259" key="16">
    <source>
        <dbReference type="PROSITE" id="PS50109"/>
    </source>
</evidence>
<dbReference type="PROSITE" id="PS50113">
    <property type="entry name" value="PAC"/>
    <property type="match status" value="1"/>
</dbReference>
<keyword evidence="4" id="KW-1003">Cell membrane</keyword>
<dbReference type="PROSITE" id="PS50109">
    <property type="entry name" value="HIS_KIN"/>
    <property type="match status" value="1"/>
</dbReference>
<dbReference type="SMART" id="SM00448">
    <property type="entry name" value="REC"/>
    <property type="match status" value="1"/>
</dbReference>
<dbReference type="CDD" id="cd17546">
    <property type="entry name" value="REC_hyHK_CKI1_RcsC-like"/>
    <property type="match status" value="1"/>
</dbReference>
<dbReference type="Pfam" id="PF00072">
    <property type="entry name" value="Response_reg"/>
    <property type="match status" value="1"/>
</dbReference>
<dbReference type="Pfam" id="PF02518">
    <property type="entry name" value="HATPase_c"/>
    <property type="match status" value="1"/>
</dbReference>
<comment type="catalytic activity">
    <reaction evidence="1">
        <text>ATP + protein L-histidine = ADP + protein N-phospho-L-histidine.</text>
        <dbReference type="EC" id="2.7.13.3"/>
    </reaction>
</comment>
<dbReference type="PANTHER" id="PTHR45339:SF1">
    <property type="entry name" value="HYBRID SIGNAL TRANSDUCTION HISTIDINE KINASE J"/>
    <property type="match status" value="1"/>
</dbReference>
<dbReference type="CDD" id="cd00130">
    <property type="entry name" value="PAS"/>
    <property type="match status" value="1"/>
</dbReference>
<feature type="modified residue" description="4-aspartylphosphate" evidence="14">
    <location>
        <position position="870"/>
    </location>
</feature>
<feature type="domain" description="Histidine kinase" evidence="16">
    <location>
        <begin position="577"/>
        <end position="799"/>
    </location>
</feature>
<evidence type="ECO:0000256" key="1">
    <source>
        <dbReference type="ARBA" id="ARBA00000085"/>
    </source>
</evidence>
<keyword evidence="21" id="KW-1185">Reference proteome</keyword>
<dbReference type="Gene3D" id="3.30.565.10">
    <property type="entry name" value="Histidine kinase-like ATPase, C-terminal domain"/>
    <property type="match status" value="1"/>
</dbReference>
<dbReference type="Pfam" id="PF13426">
    <property type="entry name" value="PAS_9"/>
    <property type="match status" value="1"/>
</dbReference>
<dbReference type="Pfam" id="PF08269">
    <property type="entry name" value="dCache_2"/>
    <property type="match status" value="1"/>
</dbReference>
<feature type="domain" description="PAS" evidence="18">
    <location>
        <begin position="435"/>
        <end position="479"/>
    </location>
</feature>
<dbReference type="Proteomes" id="UP000233535">
    <property type="component" value="Unassembled WGS sequence"/>
</dbReference>
<evidence type="ECO:0000256" key="10">
    <source>
        <dbReference type="ARBA" id="ARBA00022840"/>
    </source>
</evidence>
<dbReference type="InterPro" id="IPR004358">
    <property type="entry name" value="Sig_transdc_His_kin-like_C"/>
</dbReference>
<dbReference type="CDD" id="cd00082">
    <property type="entry name" value="HisKA"/>
    <property type="match status" value="1"/>
</dbReference>
<evidence type="ECO:0000256" key="5">
    <source>
        <dbReference type="ARBA" id="ARBA00022553"/>
    </source>
</evidence>
<evidence type="ECO:0000256" key="9">
    <source>
        <dbReference type="ARBA" id="ARBA00022777"/>
    </source>
</evidence>
<dbReference type="GO" id="GO:0000155">
    <property type="term" value="F:phosphorelay sensor kinase activity"/>
    <property type="evidence" value="ECO:0007669"/>
    <property type="project" value="InterPro"/>
</dbReference>
<dbReference type="InterPro" id="IPR036890">
    <property type="entry name" value="HATPase_C_sf"/>
</dbReference>
<dbReference type="Gene3D" id="3.30.450.20">
    <property type="entry name" value="PAS domain"/>
    <property type="match status" value="3"/>
</dbReference>
<dbReference type="InterPro" id="IPR000700">
    <property type="entry name" value="PAS-assoc_C"/>
</dbReference>
<keyword evidence="11 15" id="KW-1133">Transmembrane helix</keyword>
<name>A0A2N3HUP7_9BACT</name>
<evidence type="ECO:0000259" key="18">
    <source>
        <dbReference type="PROSITE" id="PS50112"/>
    </source>
</evidence>
<evidence type="ECO:0000259" key="19">
    <source>
        <dbReference type="PROSITE" id="PS50113"/>
    </source>
</evidence>